<evidence type="ECO:0000256" key="1">
    <source>
        <dbReference type="ARBA" id="ARBA00022849"/>
    </source>
</evidence>
<dbReference type="eggNOG" id="COG0394">
    <property type="taxonomic scope" value="Bacteria"/>
</dbReference>
<accession>E5XP94</accession>
<comment type="caution">
    <text evidence="4">The sequence shown here is derived from an EMBL/GenBank/DDBJ whole genome shotgun (WGS) entry which is preliminary data.</text>
</comment>
<dbReference type="RefSeq" id="WP_007468907.1">
    <property type="nucleotide sequence ID" value="NZ_KI391954.1"/>
</dbReference>
<evidence type="ECO:0000313" key="4">
    <source>
        <dbReference type="EMBL" id="EFV13831.1"/>
    </source>
</evidence>
<evidence type="ECO:0000313" key="5">
    <source>
        <dbReference type="Proteomes" id="UP000004816"/>
    </source>
</evidence>
<dbReference type="PANTHER" id="PTHR43428">
    <property type="entry name" value="ARSENATE REDUCTASE"/>
    <property type="match status" value="1"/>
</dbReference>
<dbReference type="STRING" id="679197.HMPREF9336_01316"/>
<dbReference type="Proteomes" id="UP000004816">
    <property type="component" value="Unassembled WGS sequence"/>
</dbReference>
<keyword evidence="5" id="KW-1185">Reference proteome</keyword>
<organism evidence="4 5">
    <name type="scientific">Segniliparus rugosus (strain ATCC BAA-974 / DSM 45345 / CCUG 50838 / CIP 108380 / JCM 13579 / CDC 945)</name>
    <dbReference type="NCBI Taxonomy" id="679197"/>
    <lineage>
        <taxon>Bacteria</taxon>
        <taxon>Bacillati</taxon>
        <taxon>Actinomycetota</taxon>
        <taxon>Actinomycetes</taxon>
        <taxon>Mycobacteriales</taxon>
        <taxon>Segniliparaceae</taxon>
        <taxon>Segniliparus</taxon>
    </lineage>
</organism>
<dbReference type="GO" id="GO:0046685">
    <property type="term" value="P:response to arsenic-containing substance"/>
    <property type="evidence" value="ECO:0007669"/>
    <property type="project" value="UniProtKB-KW"/>
</dbReference>
<evidence type="ECO:0000259" key="3">
    <source>
        <dbReference type="SMART" id="SM00226"/>
    </source>
</evidence>
<dbReference type="InterPro" id="IPR023485">
    <property type="entry name" value="Ptyr_pPase"/>
</dbReference>
<name>E5XP94_SEGRC</name>
<dbReference type="EMBL" id="ACZI02000003">
    <property type="protein sequence ID" value="EFV13831.1"/>
    <property type="molecule type" value="Genomic_DNA"/>
</dbReference>
<dbReference type="OrthoDB" id="9799372at2"/>
<dbReference type="InterPro" id="IPR036196">
    <property type="entry name" value="Ptyr_pPase_sf"/>
</dbReference>
<reference evidence="4 5" key="1">
    <citation type="journal article" date="2011" name="Stand. Genomic Sci.">
        <title>High quality draft genome sequence of Segniliparus rugosus CDC 945(T)= (ATCC BAA-974(T)).</title>
        <authorList>
            <person name="Earl A.M."/>
            <person name="Desjardins C.A."/>
            <person name="Fitzgerald M.G."/>
            <person name="Arachchi H.M."/>
            <person name="Zeng Q."/>
            <person name="Mehta T."/>
            <person name="Griggs A."/>
            <person name="Birren B.W."/>
            <person name="Toney N.C."/>
            <person name="Carr J."/>
            <person name="Posey J."/>
            <person name="Butler W.R."/>
        </authorList>
    </citation>
    <scope>NUCLEOTIDE SEQUENCE [LARGE SCALE GENOMIC DNA]</scope>
    <source>
        <strain evidence="5">ATCC BAA-974 / DSM 45345 / CCUG 50838 / CIP 108380 / JCM 13579 / CDC 945</strain>
    </source>
</reference>
<feature type="domain" description="Phosphotyrosine protein phosphatase I" evidence="3">
    <location>
        <begin position="8"/>
        <end position="136"/>
    </location>
</feature>
<dbReference type="AlphaFoldDB" id="E5XP94"/>
<feature type="region of interest" description="Disordered" evidence="2">
    <location>
        <begin position="30"/>
        <end position="53"/>
    </location>
</feature>
<dbReference type="PANTHER" id="PTHR43428:SF1">
    <property type="entry name" value="ARSENATE REDUCTASE"/>
    <property type="match status" value="1"/>
</dbReference>
<dbReference type="HOGENOM" id="CLU_071415_3_3_11"/>
<sequence>MSPEHQKPSVLFVCSTNSGKSQMAAGLMRKEAGGRIDVHSGGTHPGTEVNEQSARSLREVGADMSGERPKPIDPGLLCSVDRVVILGQNAQLDPPEGVRVERWETDEPSQRGIEGEERMRLIRDDIAARVRALAEELTGGES</sequence>
<evidence type="ECO:0000256" key="2">
    <source>
        <dbReference type="SAM" id="MobiDB-lite"/>
    </source>
</evidence>
<gene>
    <name evidence="4" type="ORF">HMPREF9336_01316</name>
</gene>
<protein>
    <recommendedName>
        <fullName evidence="3">Phosphotyrosine protein phosphatase I domain-containing protein</fullName>
    </recommendedName>
</protein>
<dbReference type="Pfam" id="PF01451">
    <property type="entry name" value="LMWPc"/>
    <property type="match status" value="1"/>
</dbReference>
<keyword evidence="1" id="KW-0059">Arsenical resistance</keyword>
<feature type="region of interest" description="Disordered" evidence="2">
    <location>
        <begin position="94"/>
        <end position="114"/>
    </location>
</feature>
<feature type="compositionally biased region" description="Basic and acidic residues" evidence="2">
    <location>
        <begin position="96"/>
        <end position="114"/>
    </location>
</feature>
<dbReference type="SUPFAM" id="SSF52788">
    <property type="entry name" value="Phosphotyrosine protein phosphatases I"/>
    <property type="match status" value="1"/>
</dbReference>
<dbReference type="Gene3D" id="3.40.50.2300">
    <property type="match status" value="1"/>
</dbReference>
<proteinExistence type="predicted"/>
<dbReference type="SMART" id="SM00226">
    <property type="entry name" value="LMWPc"/>
    <property type="match status" value="1"/>
</dbReference>